<protein>
    <submittedName>
        <fullName evidence="2">Uncharacterized protein</fullName>
    </submittedName>
</protein>
<proteinExistence type="predicted"/>
<reference evidence="2" key="1">
    <citation type="submission" date="2020-10" db="EMBL/GenBank/DDBJ databases">
        <title>Diverse heliorhodopsins detected via functional metagenomics in peat lake Actinobacteria, Chloroflexi and Archaea.</title>
        <authorList>
            <person name="Chazan A."/>
            <person name="Rozenberg A."/>
            <person name="Tahan R."/>
            <person name="Mannen K."/>
            <person name="Nagata T."/>
            <person name="Yaish S."/>
            <person name="Larom S."/>
            <person name="Kandori H."/>
            <person name="Inoue K."/>
            <person name="Beja O."/>
            <person name="Pushkarev A."/>
        </authorList>
    </citation>
    <scope>NUCLEOTIDE SEQUENCE</scope>
</reference>
<organism evidence="2">
    <name type="scientific">uncultured Thermoplasmata archaeon</name>
    <dbReference type="NCBI Taxonomy" id="376542"/>
    <lineage>
        <taxon>Archaea</taxon>
        <taxon>Methanobacteriati</taxon>
        <taxon>Thermoplasmatota</taxon>
        <taxon>Thermoplasmata</taxon>
        <taxon>environmental samples</taxon>
    </lineage>
</organism>
<accession>A0A871XZF3</accession>
<feature type="transmembrane region" description="Helical" evidence="1">
    <location>
        <begin position="157"/>
        <end position="180"/>
    </location>
</feature>
<feature type="transmembrane region" description="Helical" evidence="1">
    <location>
        <begin position="80"/>
        <end position="102"/>
    </location>
</feature>
<evidence type="ECO:0000313" key="2">
    <source>
        <dbReference type="EMBL" id="QOV09145.1"/>
    </source>
</evidence>
<feature type="transmembrane region" description="Helical" evidence="1">
    <location>
        <begin position="114"/>
        <end position="137"/>
    </location>
</feature>
<sequence>MAKVVRDRGANGQGSIKFRQNLEYPRTPGQITYYPPEPSDELRQQVRKERAGGMMVYIIGVAVAFMGYFVASFFSDQLEIYAMLIPLLLILGLVFAVMFLYVGNNLYAKLSRTMPIILMICLLLLYIAALLTSVMDLVNSANENNIDGLFENLVESLLNPVFFLMTAGLMICSAGGNMLITSTKIYNEFIPGMIILETATPGQQTPFTAPAQPPINQEAQRLCSHCNKPLEFIGEYGRYYCYDCQEYAPADK</sequence>
<name>A0A871XZF3_9ARCH</name>
<dbReference type="AlphaFoldDB" id="A0A871XZF3"/>
<gene>
    <name evidence="2" type="ORF">HULAa36F11_00028</name>
</gene>
<dbReference type="EMBL" id="MW122884">
    <property type="protein sequence ID" value="QOV09145.1"/>
    <property type="molecule type" value="Genomic_DNA"/>
</dbReference>
<evidence type="ECO:0000256" key="1">
    <source>
        <dbReference type="SAM" id="Phobius"/>
    </source>
</evidence>
<feature type="transmembrane region" description="Helical" evidence="1">
    <location>
        <begin position="54"/>
        <end position="74"/>
    </location>
</feature>
<keyword evidence="1" id="KW-0812">Transmembrane</keyword>
<keyword evidence="1" id="KW-0472">Membrane</keyword>
<keyword evidence="1" id="KW-1133">Transmembrane helix</keyword>